<keyword evidence="1" id="KW-1133">Transmembrane helix</keyword>
<gene>
    <name evidence="2" type="ORF">QOL99_12295</name>
</gene>
<evidence type="ECO:0000313" key="2">
    <source>
        <dbReference type="EMBL" id="MDL2344925.1"/>
    </source>
</evidence>
<dbReference type="Proteomes" id="UP001302059">
    <property type="component" value="Unassembled WGS sequence"/>
</dbReference>
<accession>A0ABT7JIP3</accession>
<comment type="caution">
    <text evidence="2">The sequence shown here is derived from an EMBL/GenBank/DDBJ whole genome shotgun (WGS) entry which is preliminary data.</text>
</comment>
<evidence type="ECO:0000256" key="1">
    <source>
        <dbReference type="SAM" id="Phobius"/>
    </source>
</evidence>
<name>A0ABT7JIP3_9DEIO</name>
<organism evidence="2 3">
    <name type="scientific">Deinococcus rhizophilus</name>
    <dbReference type="NCBI Taxonomy" id="3049544"/>
    <lineage>
        <taxon>Bacteria</taxon>
        <taxon>Thermotogati</taxon>
        <taxon>Deinococcota</taxon>
        <taxon>Deinococci</taxon>
        <taxon>Deinococcales</taxon>
        <taxon>Deinococcaceae</taxon>
        <taxon>Deinococcus</taxon>
    </lineage>
</organism>
<proteinExistence type="predicted"/>
<feature type="non-terminal residue" evidence="2">
    <location>
        <position position="70"/>
    </location>
</feature>
<protein>
    <submittedName>
        <fullName evidence="2">Uncharacterized protein</fullName>
    </submittedName>
</protein>
<keyword evidence="1" id="KW-0472">Membrane</keyword>
<evidence type="ECO:0000313" key="3">
    <source>
        <dbReference type="Proteomes" id="UP001302059"/>
    </source>
</evidence>
<dbReference type="EMBL" id="JASNGB010000126">
    <property type="protein sequence ID" value="MDL2344925.1"/>
    <property type="molecule type" value="Genomic_DNA"/>
</dbReference>
<keyword evidence="3" id="KW-1185">Reference proteome</keyword>
<keyword evidence="1" id="KW-0812">Transmembrane</keyword>
<reference evidence="2 3" key="1">
    <citation type="submission" date="2023-05" db="EMBL/GenBank/DDBJ databases">
        <authorList>
            <person name="Gao F."/>
        </authorList>
    </citation>
    <scope>NUCLEOTIDE SEQUENCE [LARGE SCALE GENOMIC DNA]</scope>
    <source>
        <strain evidence="2 3">MIMF12</strain>
    </source>
</reference>
<sequence length="70" mass="7189">MITWFDALLVTVWAVLTALGARRGLTGLAWGASGVLLCWIANRAGQTVGGWALALGAALVLGLALNVGLR</sequence>
<feature type="transmembrane region" description="Helical" evidence="1">
    <location>
        <begin position="47"/>
        <end position="69"/>
    </location>
</feature>